<protein>
    <recommendedName>
        <fullName evidence="1">R13L1/DRL21-like LRR repeat region domain-containing protein</fullName>
    </recommendedName>
</protein>
<dbReference type="InterPro" id="IPR032675">
    <property type="entry name" value="LRR_dom_sf"/>
</dbReference>
<comment type="caution">
    <text evidence="2">The sequence shown here is derived from an EMBL/GenBank/DDBJ whole genome shotgun (WGS) entry which is preliminary data.</text>
</comment>
<dbReference type="EMBL" id="JBDFQZ010000012">
    <property type="protein sequence ID" value="KAK9672745.1"/>
    <property type="molecule type" value="Genomic_DNA"/>
</dbReference>
<dbReference type="Gene3D" id="3.80.10.10">
    <property type="entry name" value="Ribonuclease Inhibitor"/>
    <property type="match status" value="1"/>
</dbReference>
<dbReference type="AlphaFoldDB" id="A0AAW1H9J3"/>
<dbReference type="Pfam" id="PF25019">
    <property type="entry name" value="LRR_R13L1-DRL21"/>
    <property type="match status" value="1"/>
</dbReference>
<name>A0AAW1H9J3_SAPOF</name>
<feature type="domain" description="R13L1/DRL21-like LRR repeat region" evidence="1">
    <location>
        <begin position="1"/>
        <end position="50"/>
    </location>
</feature>
<feature type="non-terminal residue" evidence="2">
    <location>
        <position position="139"/>
    </location>
</feature>
<evidence type="ECO:0000313" key="2">
    <source>
        <dbReference type="EMBL" id="KAK9672745.1"/>
    </source>
</evidence>
<dbReference type="InterPro" id="IPR056789">
    <property type="entry name" value="LRR_R13L1-DRL21"/>
</dbReference>
<keyword evidence="3" id="KW-1185">Reference proteome</keyword>
<organism evidence="2 3">
    <name type="scientific">Saponaria officinalis</name>
    <name type="common">Common soapwort</name>
    <name type="synonym">Lychnis saponaria</name>
    <dbReference type="NCBI Taxonomy" id="3572"/>
    <lineage>
        <taxon>Eukaryota</taxon>
        <taxon>Viridiplantae</taxon>
        <taxon>Streptophyta</taxon>
        <taxon>Embryophyta</taxon>
        <taxon>Tracheophyta</taxon>
        <taxon>Spermatophyta</taxon>
        <taxon>Magnoliopsida</taxon>
        <taxon>eudicotyledons</taxon>
        <taxon>Gunneridae</taxon>
        <taxon>Pentapetalae</taxon>
        <taxon>Caryophyllales</taxon>
        <taxon>Caryophyllaceae</taxon>
        <taxon>Caryophylleae</taxon>
        <taxon>Saponaria</taxon>
    </lineage>
</organism>
<feature type="non-terminal residue" evidence="2">
    <location>
        <position position="1"/>
    </location>
</feature>
<accession>A0AAW1H9J3</accession>
<dbReference type="SUPFAM" id="SSF52058">
    <property type="entry name" value="L domain-like"/>
    <property type="match status" value="1"/>
</dbReference>
<gene>
    <name evidence="2" type="ORF">RND81_12G121200</name>
</gene>
<proteinExistence type="predicted"/>
<reference evidence="2" key="1">
    <citation type="submission" date="2024-03" db="EMBL/GenBank/DDBJ databases">
        <title>WGS assembly of Saponaria officinalis var. Norfolk2.</title>
        <authorList>
            <person name="Jenkins J."/>
            <person name="Shu S."/>
            <person name="Grimwood J."/>
            <person name="Barry K."/>
            <person name="Goodstein D."/>
            <person name="Schmutz J."/>
            <person name="Leebens-Mack J."/>
            <person name="Osbourn A."/>
        </authorList>
    </citation>
    <scope>NUCLEOTIDE SEQUENCE [LARGE SCALE GENOMIC DNA]</scope>
    <source>
        <strain evidence="2">JIC</strain>
    </source>
</reference>
<sequence>GVRLPTWVRKENLANCLPNLVNFELVNCEGLEELPSLRNLSHLKKLKLVNLPKLEYVESENPIIVAGCSKQSLQFTCLEHVHLQGLPKVKAWLQGTEGINDVSDRLPRVKKMVIIECPKLASTLSHPHVKGLRIFDSAE</sequence>
<evidence type="ECO:0000313" key="3">
    <source>
        <dbReference type="Proteomes" id="UP001443914"/>
    </source>
</evidence>
<evidence type="ECO:0000259" key="1">
    <source>
        <dbReference type="Pfam" id="PF25019"/>
    </source>
</evidence>
<dbReference type="Proteomes" id="UP001443914">
    <property type="component" value="Unassembled WGS sequence"/>
</dbReference>